<accession>A0ABT2ER34</accession>
<dbReference type="InterPro" id="IPR041569">
    <property type="entry name" value="AAA_lid_3"/>
</dbReference>
<organism evidence="6 7">
    <name type="scientific">Candidatus Fervidibacter sacchari</name>
    <dbReference type="NCBI Taxonomy" id="1448929"/>
    <lineage>
        <taxon>Bacteria</taxon>
        <taxon>Candidatus Fervidibacterota</taxon>
        <taxon>Candidatus Fervidibacter</taxon>
    </lineage>
</organism>
<sequence length="518" mass="58469">MRQSKIAEELETLVRARYPLIYVVTWEEPRLDAILSSIAAKRGKKLFVWSISRGLLPFGTPLQSKKVDEATRDPAVALDRVVEHVEPAIFCFKDFHPFMNDPVIVRKLRELAQYLKSTYTTVVLSSPIQRIPMELEKDIAVVEFGLPDEDELRELLERTIEEVSRNTPIKIRLTEEEKERIVQAALGLTLSEAENVFAKTLIKRGGLGAEHLDVIISEKEQIVRKSGLLEYYHSTERFDDVGGLDLLKDWLRKRQMAFTERAREYGLPTPKGVLLIGVQGCGKSLTAKAVASLWKVPLLRLDMSRIFSSLVGASEENLRNALRVAESVSPCILWVDELEKSFAGAQSSAISDAGTTARVLGYFLTWLQEKTAPCFVIATANSIEQLPPELLRKGRLDEIFFVDLPSKRERMEIFAIHLRKRKRDPSLFDLEALAEASQGFSGAEIEQAVISALYDAFSEGRDITTDDILKAIRETVPLSVTMKEQIDALREWASGRARRASSEESEEVPVMPMRRLEI</sequence>
<evidence type="ECO:0000259" key="5">
    <source>
        <dbReference type="SMART" id="SM00382"/>
    </source>
</evidence>
<evidence type="ECO:0000256" key="1">
    <source>
        <dbReference type="ARBA" id="ARBA00022741"/>
    </source>
</evidence>
<comment type="similarity">
    <text evidence="3">Belongs to the AAA ATPase family. Highly divergent.</text>
</comment>
<gene>
    <name evidence="6" type="ORF">M2350_002826</name>
</gene>
<dbReference type="EMBL" id="JANUCP010000005">
    <property type="protein sequence ID" value="MCS3920397.1"/>
    <property type="molecule type" value="Genomic_DNA"/>
</dbReference>
<reference evidence="6 7" key="1">
    <citation type="submission" date="2022-08" db="EMBL/GenBank/DDBJ databases">
        <title>Bacterial and archaeal communities from various locations to study Microbial Dark Matter (Phase II).</title>
        <authorList>
            <person name="Stepanauskas R."/>
        </authorList>
    </citation>
    <scope>NUCLEOTIDE SEQUENCE [LARGE SCALE GENOMIC DNA]</scope>
    <source>
        <strain evidence="6 7">PD1</strain>
    </source>
</reference>
<feature type="domain" description="AAA+ ATPase" evidence="5">
    <location>
        <begin position="269"/>
        <end position="406"/>
    </location>
</feature>
<keyword evidence="1" id="KW-0547">Nucleotide-binding</keyword>
<protein>
    <recommendedName>
        <fullName evidence="4">Uncharacterized AAA domain-containing protein ycf46</fullName>
    </recommendedName>
</protein>
<dbReference type="InterPro" id="IPR052381">
    <property type="entry name" value="AAA_domain_protein"/>
</dbReference>
<comment type="caution">
    <text evidence="6">The sequence shown here is derived from an EMBL/GenBank/DDBJ whole genome shotgun (WGS) entry which is preliminary data.</text>
</comment>
<dbReference type="Gene3D" id="3.40.50.300">
    <property type="entry name" value="P-loop containing nucleotide triphosphate hydrolases"/>
    <property type="match status" value="1"/>
</dbReference>
<evidence type="ECO:0000256" key="2">
    <source>
        <dbReference type="ARBA" id="ARBA00022840"/>
    </source>
</evidence>
<dbReference type="RefSeq" id="WP_259099531.1">
    <property type="nucleotide sequence ID" value="NZ_CP130454.1"/>
</dbReference>
<dbReference type="SUPFAM" id="SSF52540">
    <property type="entry name" value="P-loop containing nucleoside triphosphate hydrolases"/>
    <property type="match status" value="2"/>
</dbReference>
<dbReference type="InterPro" id="IPR027417">
    <property type="entry name" value="P-loop_NTPase"/>
</dbReference>
<dbReference type="Gene3D" id="1.10.8.60">
    <property type="match status" value="1"/>
</dbReference>
<dbReference type="Pfam" id="PF17862">
    <property type="entry name" value="AAA_lid_3"/>
    <property type="match status" value="1"/>
</dbReference>
<keyword evidence="7" id="KW-1185">Reference proteome</keyword>
<evidence type="ECO:0000313" key="6">
    <source>
        <dbReference type="EMBL" id="MCS3920397.1"/>
    </source>
</evidence>
<keyword evidence="2" id="KW-0067">ATP-binding</keyword>
<evidence type="ECO:0000256" key="4">
    <source>
        <dbReference type="ARBA" id="ARBA00040480"/>
    </source>
</evidence>
<dbReference type="CDD" id="cd19507">
    <property type="entry name" value="RecA-like_Ycf46-like"/>
    <property type="match status" value="1"/>
</dbReference>
<dbReference type="InterPro" id="IPR003593">
    <property type="entry name" value="AAA+_ATPase"/>
</dbReference>
<dbReference type="Pfam" id="PF00004">
    <property type="entry name" value="AAA"/>
    <property type="match status" value="1"/>
</dbReference>
<proteinExistence type="inferred from homology"/>
<dbReference type="PANTHER" id="PTHR42960">
    <property type="entry name" value="YCF46 PROTEIN"/>
    <property type="match status" value="1"/>
</dbReference>
<name>A0ABT2ER34_9BACT</name>
<evidence type="ECO:0000256" key="3">
    <source>
        <dbReference type="ARBA" id="ARBA00038088"/>
    </source>
</evidence>
<dbReference type="SMART" id="SM00382">
    <property type="entry name" value="AAA"/>
    <property type="match status" value="1"/>
</dbReference>
<dbReference type="InterPro" id="IPR003959">
    <property type="entry name" value="ATPase_AAA_core"/>
</dbReference>
<evidence type="ECO:0000313" key="7">
    <source>
        <dbReference type="Proteomes" id="UP001204798"/>
    </source>
</evidence>
<dbReference type="Proteomes" id="UP001204798">
    <property type="component" value="Unassembled WGS sequence"/>
</dbReference>
<dbReference type="PANTHER" id="PTHR42960:SF1">
    <property type="entry name" value="YCF46 PROTEIN"/>
    <property type="match status" value="1"/>
</dbReference>